<dbReference type="InterPro" id="IPR052920">
    <property type="entry name" value="DNA-binding_regulatory"/>
</dbReference>
<comment type="caution">
    <text evidence="2">The sequence shown here is derived from an EMBL/GenBank/DDBJ whole genome shotgun (WGS) entry which is preliminary data.</text>
</comment>
<dbReference type="SUPFAM" id="SSF53474">
    <property type="entry name" value="alpha/beta-Hydrolases"/>
    <property type="match status" value="1"/>
</dbReference>
<dbReference type="InterPro" id="IPR000073">
    <property type="entry name" value="AB_hydrolase_1"/>
</dbReference>
<evidence type="ECO:0000313" key="2">
    <source>
        <dbReference type="EMBL" id="TDR54592.1"/>
    </source>
</evidence>
<dbReference type="PANTHER" id="PTHR43358:SF4">
    <property type="entry name" value="ALPHA_BETA HYDROLASE FOLD-1 DOMAIN-CONTAINING PROTEIN"/>
    <property type="match status" value="1"/>
</dbReference>
<dbReference type="OrthoDB" id="9776685at2"/>
<organism evidence="2 3">
    <name type="scientific">Listeria rocourtiae</name>
    <dbReference type="NCBI Taxonomy" id="647910"/>
    <lineage>
        <taxon>Bacteria</taxon>
        <taxon>Bacillati</taxon>
        <taxon>Bacillota</taxon>
        <taxon>Bacilli</taxon>
        <taxon>Bacillales</taxon>
        <taxon>Listeriaceae</taxon>
        <taxon>Listeria</taxon>
    </lineage>
</organism>
<dbReference type="Pfam" id="PF00561">
    <property type="entry name" value="Abhydrolase_1"/>
    <property type="match status" value="1"/>
</dbReference>
<evidence type="ECO:0000313" key="3">
    <source>
        <dbReference type="Proteomes" id="UP000295558"/>
    </source>
</evidence>
<protein>
    <recommendedName>
        <fullName evidence="1">AB hydrolase-1 domain-containing protein</fullName>
    </recommendedName>
</protein>
<evidence type="ECO:0000259" key="1">
    <source>
        <dbReference type="Pfam" id="PF00561"/>
    </source>
</evidence>
<reference evidence="2 3" key="1">
    <citation type="submission" date="2019-03" db="EMBL/GenBank/DDBJ databases">
        <title>Genomic Encyclopedia of Type Strains, Phase III (KMG-III): the genomes of soil and plant-associated and newly described type strains.</title>
        <authorList>
            <person name="Whitman W."/>
        </authorList>
    </citation>
    <scope>NUCLEOTIDE SEQUENCE [LARGE SCALE GENOMIC DNA]</scope>
    <source>
        <strain evidence="2 3">CECT 7972</strain>
    </source>
</reference>
<accession>A0A4R6ZQB0</accession>
<sequence length="347" mass="38623">MRKILMKMIGVILIASMWAVMIPQLAEASNTDMKQHVFADGGTKIGEATLAHLIYSAVFTNLAGNTLMNEPVKELPYEKEFNDAVVWFNNQQKEEWTSHYEADGIKKKLRALYLKNPNNTKKTMILAHGVGGSTNMGPWAKLFYDNGYNILLPQSRSYGESEGDAGKNISLGWLEREDYINWIHLADKENGLDSEIALMGASMGSTAVLLASGQDLPKSVKAIIADCGFTSHKALIQTILQKIPFGGVINKEKMYQLINQELFEKQNFKLEDASTTREVAKSKIPTLIIHGTGDQLFPVAMAQDIYQALGGEKELYLVEGGPHFKSIAKDLPNYTSRVNNFVNKFIK</sequence>
<dbReference type="Gene3D" id="3.40.50.1820">
    <property type="entry name" value="alpha/beta hydrolase"/>
    <property type="match status" value="1"/>
</dbReference>
<feature type="domain" description="AB hydrolase-1" evidence="1">
    <location>
        <begin position="123"/>
        <end position="238"/>
    </location>
</feature>
<dbReference type="InterPro" id="IPR029058">
    <property type="entry name" value="AB_hydrolase_fold"/>
</dbReference>
<proteinExistence type="predicted"/>
<dbReference type="RefSeq" id="WP_051994397.1">
    <property type="nucleotide sequence ID" value="NZ_JAARQJ010000014.1"/>
</dbReference>
<gene>
    <name evidence="2" type="ORF">DFP96_102180</name>
</gene>
<dbReference type="PANTHER" id="PTHR43358">
    <property type="entry name" value="ALPHA/BETA-HYDROLASE"/>
    <property type="match status" value="1"/>
</dbReference>
<dbReference type="AlphaFoldDB" id="A0A4R6ZQB0"/>
<name>A0A4R6ZQB0_9LIST</name>
<dbReference type="EMBL" id="SNZK01000002">
    <property type="protein sequence ID" value="TDR54592.1"/>
    <property type="molecule type" value="Genomic_DNA"/>
</dbReference>
<dbReference type="Proteomes" id="UP000295558">
    <property type="component" value="Unassembled WGS sequence"/>
</dbReference>
<keyword evidence="3" id="KW-1185">Reference proteome</keyword>